<comment type="caution">
    <text evidence="3">The sequence shown here is derived from an EMBL/GenBank/DDBJ whole genome shotgun (WGS) entry which is preliminary data.</text>
</comment>
<proteinExistence type="predicted"/>
<dbReference type="Proteomes" id="UP000477010">
    <property type="component" value="Unassembled WGS sequence"/>
</dbReference>
<feature type="coiled-coil region" evidence="1">
    <location>
        <begin position="55"/>
        <end position="85"/>
    </location>
</feature>
<feature type="region of interest" description="Disordered" evidence="2">
    <location>
        <begin position="144"/>
        <end position="165"/>
    </location>
</feature>
<feature type="compositionally biased region" description="Acidic residues" evidence="2">
    <location>
        <begin position="147"/>
        <end position="165"/>
    </location>
</feature>
<sequence>MTLYTSKVVAQHLNLTERRVRQLRDEGVIREKRPGLYDLVDTMTRYIKYIGAGSKADLNDERAKLTKEKRIAAETENRVRKAELLEVGDVEKAYSAMMMNFRSRILALPQKLAPAVVALEGDEQQVQDLIQAELEEALETLSHAEEALAEPEDGANEEAEEKDTG</sequence>
<protein>
    <submittedName>
        <fullName evidence="3">Uncharacterized protein</fullName>
    </submittedName>
</protein>
<evidence type="ECO:0000256" key="1">
    <source>
        <dbReference type="SAM" id="Coils"/>
    </source>
</evidence>
<reference evidence="3 4" key="1">
    <citation type="journal article" date="2019" name="Nat. Med.">
        <title>A library of human gut bacterial isolates paired with longitudinal multiomics data enables mechanistic microbiome research.</title>
        <authorList>
            <person name="Poyet M."/>
            <person name="Groussin M."/>
            <person name="Gibbons S.M."/>
            <person name="Avila-Pacheco J."/>
            <person name="Jiang X."/>
            <person name="Kearney S.M."/>
            <person name="Perrotta A.R."/>
            <person name="Berdy B."/>
            <person name="Zhao S."/>
            <person name="Lieberman T.D."/>
            <person name="Swanson P.K."/>
            <person name="Smith M."/>
            <person name="Roesemann S."/>
            <person name="Alexander J.E."/>
            <person name="Rich S.A."/>
            <person name="Livny J."/>
            <person name="Vlamakis H."/>
            <person name="Clish C."/>
            <person name="Bullock K."/>
            <person name="Deik A."/>
            <person name="Scott J."/>
            <person name="Pierce K.A."/>
            <person name="Xavier R.J."/>
            <person name="Alm E.J."/>
        </authorList>
    </citation>
    <scope>NUCLEOTIDE SEQUENCE [LARGE SCALE GENOMIC DNA]</scope>
    <source>
        <strain evidence="3 4">BIOML-B9</strain>
    </source>
</reference>
<dbReference type="EMBL" id="WKQE01000002">
    <property type="protein sequence ID" value="MSC79694.1"/>
    <property type="molecule type" value="Genomic_DNA"/>
</dbReference>
<organism evidence="3 4">
    <name type="scientific">Faecalibacterium prausnitzii</name>
    <dbReference type="NCBI Taxonomy" id="853"/>
    <lineage>
        <taxon>Bacteria</taxon>
        <taxon>Bacillati</taxon>
        <taxon>Bacillota</taxon>
        <taxon>Clostridia</taxon>
        <taxon>Eubacteriales</taxon>
        <taxon>Oscillospiraceae</taxon>
        <taxon>Faecalibacterium</taxon>
    </lineage>
</organism>
<keyword evidence="1" id="KW-0175">Coiled coil</keyword>
<evidence type="ECO:0000313" key="4">
    <source>
        <dbReference type="Proteomes" id="UP000477010"/>
    </source>
</evidence>
<gene>
    <name evidence="3" type="ORF">GKD85_02465</name>
</gene>
<accession>A0A6L5TFS3</accession>
<evidence type="ECO:0000313" key="3">
    <source>
        <dbReference type="EMBL" id="MSC79694.1"/>
    </source>
</evidence>
<dbReference type="RefSeq" id="WP_015538266.1">
    <property type="nucleotide sequence ID" value="NZ_WKQA01000001.1"/>
</dbReference>
<evidence type="ECO:0000256" key="2">
    <source>
        <dbReference type="SAM" id="MobiDB-lite"/>
    </source>
</evidence>
<dbReference type="AlphaFoldDB" id="A0A6L5TFS3"/>
<name>A0A6L5TFS3_9FIRM</name>